<reference evidence="7 10" key="1">
    <citation type="journal article" date="2010" name="Int. J. Syst. Evol. Microbiol.">
        <title>Vagococcus penaei sp. nov., isolated from spoilage microbiota of cooked shrimp (Penaeus vannamei).</title>
        <authorList>
            <person name="Jaffres E."/>
            <person name="Prevost H."/>
            <person name="Rossero A."/>
            <person name="Joffraud J.J."/>
            <person name="Dousset X."/>
        </authorList>
    </citation>
    <scope>NUCLEOTIDE SEQUENCE [LARGE SCALE GENOMIC DNA]</scope>
    <source>
        <strain evidence="7 10">CD276</strain>
    </source>
</reference>
<dbReference type="KEGG" id="vpi:BW732_05455"/>
<organism evidence="7 10">
    <name type="scientific">Vagococcus penaei</name>
    <dbReference type="NCBI Taxonomy" id="633807"/>
    <lineage>
        <taxon>Bacteria</taxon>
        <taxon>Bacillati</taxon>
        <taxon>Bacillota</taxon>
        <taxon>Bacilli</taxon>
        <taxon>Lactobacillales</taxon>
        <taxon>Enterococcaceae</taxon>
        <taxon>Vagococcus</taxon>
    </lineage>
</organism>
<dbReference type="PANTHER" id="PTHR33498:SF1">
    <property type="entry name" value="TRANSPOSASE FOR INSERTION SEQUENCE ELEMENT IS1557"/>
    <property type="match status" value="1"/>
</dbReference>
<dbReference type="EMBL" id="CP019609">
    <property type="protein sequence ID" value="AQP53809.1"/>
    <property type="molecule type" value="Genomic_DNA"/>
</dbReference>
<dbReference type="PANTHER" id="PTHR33498">
    <property type="entry name" value="TRANSPOSASE FOR INSERTION SEQUENCE ELEMENT IS1557"/>
    <property type="match status" value="1"/>
</dbReference>
<evidence type="ECO:0000313" key="9">
    <source>
        <dbReference type="EMBL" id="AQP54477.1"/>
    </source>
</evidence>
<reference evidence="7" key="2">
    <citation type="submission" date="2017-02" db="EMBL/GenBank/DDBJ databases">
        <authorList>
            <person name="Peterson S.W."/>
        </authorList>
    </citation>
    <scope>NUCLEOTIDE SEQUENCE</scope>
    <source>
        <strain evidence="7">CD276</strain>
    </source>
</reference>
<dbReference type="InterPro" id="IPR002560">
    <property type="entry name" value="Transposase_DDE"/>
</dbReference>
<protein>
    <submittedName>
        <fullName evidence="7">ISL3 family transposase</fullName>
    </submittedName>
</protein>
<dbReference type="Pfam" id="PF01610">
    <property type="entry name" value="DDE_Tnp_ISL3"/>
    <property type="match status" value="1"/>
</dbReference>
<dbReference type="KEGG" id="vpi:BW732_00875"/>
<dbReference type="EMBL" id="CP019609">
    <property type="protein sequence ID" value="AQP53737.1"/>
    <property type="molecule type" value="Genomic_DNA"/>
</dbReference>
<gene>
    <name evidence="3" type="ORF">BW732_00145</name>
    <name evidence="4" type="ORF">BW732_00875</name>
    <name evidence="5" type="ORF">BW732_05215</name>
    <name evidence="6" type="ORF">BW732_05455</name>
    <name evidence="7" type="ORF">BW732_05845</name>
    <name evidence="8" type="ORF">BW732_07500</name>
    <name evidence="9" type="ORF">BW732_09850</name>
</gene>
<sequence>MNNHIKKMLRITDEHLYLTNTEEAKVKGKNSLIIFGIYSPMPSACKSCGSTVVDNEGKSVVVRNGKKEVTIRLDSYQNMPTVLKLKKQRFHCKNCSHNWTAQCSIVEKNCHISKFITLKILELLTEKISMTVISKQCQVSLTTVLRVLKSVESQLPQQLKPRSFPEVLMVDEFRSHASYEDKMNFICADGKTGELVDVLPSRKLEKIIPYFNRSSLEERRKVKFLVTDMNAAYFQLTKTVFPTAKLVIDRFHIVKHLNTAFNDLRVREMKTLVANKKNSEANKLKSNWKCLLKNQTTISISEFKTWRSFPSPKHPLLTESMMIDRLLSFSSNLKEAYDIFHLLMYHFRNKDDQSFFELLKDLPDSLDRQFRNKIDNLISYEEGIRNALKYNFSNGKIEAKNTHIKTLKRVSYGFNSFTNMRIRIFLINGLIKIK</sequence>
<dbReference type="EMBL" id="CP019609">
    <property type="protein sequence ID" value="AQP54477.1"/>
    <property type="molecule type" value="Genomic_DNA"/>
</dbReference>
<evidence type="ECO:0000313" key="7">
    <source>
        <dbReference type="EMBL" id="AQP53809.1"/>
    </source>
</evidence>
<evidence type="ECO:0000259" key="1">
    <source>
        <dbReference type="Pfam" id="PF01610"/>
    </source>
</evidence>
<dbReference type="Pfam" id="PF14690">
    <property type="entry name" value="Zn_ribbon_ISL3"/>
    <property type="match status" value="1"/>
</dbReference>
<dbReference type="NCBIfam" id="NF033550">
    <property type="entry name" value="transpos_ISL3"/>
    <property type="match status" value="1"/>
</dbReference>
<evidence type="ECO:0000313" key="10">
    <source>
        <dbReference type="Proteomes" id="UP000188246"/>
    </source>
</evidence>
<dbReference type="Proteomes" id="UP000188246">
    <property type="component" value="Chromosome"/>
</dbReference>
<dbReference type="KEGG" id="vpi:BW732_05215"/>
<dbReference type="InterPro" id="IPR029261">
    <property type="entry name" value="Transposase_Znf"/>
</dbReference>
<dbReference type="KEGG" id="vpi:BW732_09850"/>
<keyword evidence="10" id="KW-1185">Reference proteome</keyword>
<accession>A0A1Q2D5X8</accession>
<dbReference type="EMBL" id="CP019609">
    <property type="protein sequence ID" value="AQP52782.1"/>
    <property type="molecule type" value="Genomic_DNA"/>
</dbReference>
<feature type="domain" description="Transposase IS204/IS1001/IS1096/IS1165 zinc-finger" evidence="2">
    <location>
        <begin position="60"/>
        <end position="95"/>
    </location>
</feature>
<dbReference type="KEGG" id="vpi:BW732_05845"/>
<dbReference type="KEGG" id="vpi:BW732_00145"/>
<evidence type="ECO:0000313" key="8">
    <source>
        <dbReference type="EMBL" id="AQP54076.1"/>
    </source>
</evidence>
<feature type="domain" description="Transposase IS204/IS1001/IS1096/IS1165 DDE" evidence="1">
    <location>
        <begin position="168"/>
        <end position="424"/>
    </location>
</feature>
<dbReference type="AlphaFoldDB" id="A0A1Q2D5X8"/>
<dbReference type="EMBL" id="CP019609">
    <property type="protein sequence ID" value="AQP52918.1"/>
    <property type="molecule type" value="Genomic_DNA"/>
</dbReference>
<evidence type="ECO:0000313" key="6">
    <source>
        <dbReference type="EMBL" id="AQP53737.1"/>
    </source>
</evidence>
<proteinExistence type="predicted"/>
<dbReference type="RefSeq" id="WP_077274886.1">
    <property type="nucleotide sequence ID" value="NZ_CP019609.1"/>
</dbReference>
<dbReference type="EMBL" id="CP019609">
    <property type="protein sequence ID" value="AQP54076.1"/>
    <property type="molecule type" value="Genomic_DNA"/>
</dbReference>
<name>A0A1Q2D5X8_9ENTE</name>
<evidence type="ECO:0000259" key="2">
    <source>
        <dbReference type="Pfam" id="PF14690"/>
    </source>
</evidence>
<dbReference type="EMBL" id="CP019609">
    <property type="protein sequence ID" value="AQP53695.1"/>
    <property type="molecule type" value="Genomic_DNA"/>
</dbReference>
<evidence type="ECO:0000313" key="4">
    <source>
        <dbReference type="EMBL" id="AQP52918.1"/>
    </source>
</evidence>
<evidence type="ECO:0000313" key="3">
    <source>
        <dbReference type="EMBL" id="AQP52782.1"/>
    </source>
</evidence>
<dbReference type="KEGG" id="vpi:BW732_07500"/>
<dbReference type="InterPro" id="IPR047951">
    <property type="entry name" value="Transpos_ISL3"/>
</dbReference>
<evidence type="ECO:0000313" key="5">
    <source>
        <dbReference type="EMBL" id="AQP53695.1"/>
    </source>
</evidence>